<dbReference type="AlphaFoldDB" id="A0AAV4MDZ0"/>
<reference evidence="1 2" key="1">
    <citation type="submission" date="2021-06" db="EMBL/GenBank/DDBJ databases">
        <title>Caerostris extrusa draft genome.</title>
        <authorList>
            <person name="Kono N."/>
            <person name="Arakawa K."/>
        </authorList>
    </citation>
    <scope>NUCLEOTIDE SEQUENCE [LARGE SCALE GENOMIC DNA]</scope>
</reference>
<sequence>MRIPRLFLQAVIKCCTSKTEIQHYELSTTARFPHLPPIQVKDNYPLLPEQRESMPWGAIKSPALAPTAFPFTANPPLHVGGVLRRCYVCVYVYMISPSKRILVGVVSEGGGRRHHVAGPVECMSVRPRFQPVITLARTPACRSWPGQGMSGMPDCWQRLSWRRHPSFLSLWI</sequence>
<evidence type="ECO:0000313" key="1">
    <source>
        <dbReference type="EMBL" id="GIX70629.1"/>
    </source>
</evidence>
<protein>
    <submittedName>
        <fullName evidence="1">Uncharacterized protein</fullName>
    </submittedName>
</protein>
<dbReference type="EMBL" id="BPLR01019689">
    <property type="protein sequence ID" value="GIX70629.1"/>
    <property type="molecule type" value="Genomic_DNA"/>
</dbReference>
<gene>
    <name evidence="1" type="ORF">CEXT_36021</name>
</gene>
<accession>A0AAV4MDZ0</accession>
<keyword evidence="2" id="KW-1185">Reference proteome</keyword>
<organism evidence="1 2">
    <name type="scientific">Caerostris extrusa</name>
    <name type="common">Bark spider</name>
    <name type="synonym">Caerostris bankana</name>
    <dbReference type="NCBI Taxonomy" id="172846"/>
    <lineage>
        <taxon>Eukaryota</taxon>
        <taxon>Metazoa</taxon>
        <taxon>Ecdysozoa</taxon>
        <taxon>Arthropoda</taxon>
        <taxon>Chelicerata</taxon>
        <taxon>Arachnida</taxon>
        <taxon>Araneae</taxon>
        <taxon>Araneomorphae</taxon>
        <taxon>Entelegynae</taxon>
        <taxon>Araneoidea</taxon>
        <taxon>Araneidae</taxon>
        <taxon>Caerostris</taxon>
    </lineage>
</organism>
<name>A0AAV4MDZ0_CAEEX</name>
<comment type="caution">
    <text evidence="1">The sequence shown here is derived from an EMBL/GenBank/DDBJ whole genome shotgun (WGS) entry which is preliminary data.</text>
</comment>
<proteinExistence type="predicted"/>
<dbReference type="Proteomes" id="UP001054945">
    <property type="component" value="Unassembled WGS sequence"/>
</dbReference>
<evidence type="ECO:0000313" key="2">
    <source>
        <dbReference type="Proteomes" id="UP001054945"/>
    </source>
</evidence>